<evidence type="ECO:0000313" key="2">
    <source>
        <dbReference type="EMBL" id="SFO89520.1"/>
    </source>
</evidence>
<reference evidence="2 3" key="1">
    <citation type="submission" date="2016-10" db="EMBL/GenBank/DDBJ databases">
        <authorList>
            <person name="de Groot N.N."/>
        </authorList>
    </citation>
    <scope>NUCLEOTIDE SEQUENCE [LARGE SCALE GENOMIC DNA]</scope>
    <source>
        <strain evidence="2 3">CPCC 201259</strain>
    </source>
</reference>
<dbReference type="EMBL" id="FOUP01000028">
    <property type="protein sequence ID" value="SFO89520.1"/>
    <property type="molecule type" value="Genomic_DNA"/>
</dbReference>
<evidence type="ECO:0000313" key="1">
    <source>
        <dbReference type="EMBL" id="RKT89099.1"/>
    </source>
</evidence>
<evidence type="ECO:0000313" key="3">
    <source>
        <dbReference type="Proteomes" id="UP000199398"/>
    </source>
</evidence>
<organism evidence="2 3">
    <name type="scientific">Saccharopolyspora antimicrobica</name>
    <dbReference type="NCBI Taxonomy" id="455193"/>
    <lineage>
        <taxon>Bacteria</taxon>
        <taxon>Bacillati</taxon>
        <taxon>Actinomycetota</taxon>
        <taxon>Actinomycetes</taxon>
        <taxon>Pseudonocardiales</taxon>
        <taxon>Pseudonocardiaceae</taxon>
        <taxon>Saccharopolyspora</taxon>
    </lineage>
</organism>
<evidence type="ECO:0000313" key="4">
    <source>
        <dbReference type="Proteomes" id="UP000270697"/>
    </source>
</evidence>
<protein>
    <submittedName>
        <fullName evidence="2">Uncharacterized protein</fullName>
    </submittedName>
</protein>
<keyword evidence="4" id="KW-1185">Reference proteome</keyword>
<dbReference type="Proteomes" id="UP000199398">
    <property type="component" value="Unassembled WGS sequence"/>
</dbReference>
<name>A0A1I5KWL2_9PSEU</name>
<dbReference type="Proteomes" id="UP000270697">
    <property type="component" value="Unassembled WGS sequence"/>
</dbReference>
<gene>
    <name evidence="1" type="ORF">ATL45_7546</name>
    <name evidence="2" type="ORF">SAMN05421805_12848</name>
</gene>
<reference evidence="1 4" key="2">
    <citation type="submission" date="2018-10" db="EMBL/GenBank/DDBJ databases">
        <title>Sequencing the genomes of 1000 actinobacteria strains.</title>
        <authorList>
            <person name="Klenk H.-P."/>
        </authorList>
    </citation>
    <scope>NUCLEOTIDE SEQUENCE [LARGE SCALE GENOMIC DNA]</scope>
    <source>
        <strain evidence="1 4">DSM 45119</strain>
    </source>
</reference>
<proteinExistence type="predicted"/>
<accession>A0A1I5KWL2</accession>
<dbReference type="AlphaFoldDB" id="A0A1I5KWL2"/>
<dbReference type="EMBL" id="RBXX01000002">
    <property type="protein sequence ID" value="RKT89099.1"/>
    <property type="molecule type" value="Genomic_DNA"/>
</dbReference>
<sequence length="168" mass="17412">MMNWLPRLLGVGTAALGATIVLRPDTLAGPCGLTDATGRTSPGMAALCRSIGARDIVSGLAMTFAPGPDPLRLAVVARVAADLGDALLLDRLRSEHPARDVATLAAGRGALSALSGLTIRSEPVEEEDVAPVAEGARCECRAAPHTSPLRRWVSGIVDEELRETGVLD</sequence>